<dbReference type="InterPro" id="IPR025724">
    <property type="entry name" value="GAG-pre-integrase_dom"/>
</dbReference>
<keyword evidence="1" id="KW-0547">Nucleotide-binding</keyword>
<dbReference type="CDD" id="cd18809">
    <property type="entry name" value="SF1_C_RecD"/>
    <property type="match status" value="1"/>
</dbReference>
<name>A0A6L2JM38_TANCI</name>
<keyword evidence="1" id="KW-0234">DNA repair</keyword>
<feature type="region of interest" description="Disordered" evidence="2">
    <location>
        <begin position="1259"/>
        <end position="1279"/>
    </location>
</feature>
<dbReference type="GO" id="GO:0043139">
    <property type="term" value="F:5'-3' DNA helicase activity"/>
    <property type="evidence" value="ECO:0007669"/>
    <property type="project" value="UniProtKB-EC"/>
</dbReference>
<dbReference type="PANTHER" id="PTHR23274:SF48">
    <property type="entry name" value="ATP-DEPENDENT DNA HELICASE"/>
    <property type="match status" value="1"/>
</dbReference>
<dbReference type="GO" id="GO:0006310">
    <property type="term" value="P:DNA recombination"/>
    <property type="evidence" value="ECO:0007669"/>
    <property type="project" value="UniProtKB-KW"/>
</dbReference>
<comment type="cofactor">
    <cofactor evidence="1">
        <name>Mg(2+)</name>
        <dbReference type="ChEBI" id="CHEBI:18420"/>
    </cofactor>
</comment>
<feature type="domain" description="DNA helicase Pif1-like DEAD-box helicase" evidence="3">
    <location>
        <begin position="644"/>
        <end position="714"/>
    </location>
</feature>
<evidence type="ECO:0000313" key="5">
    <source>
        <dbReference type="EMBL" id="GEU37729.1"/>
    </source>
</evidence>
<dbReference type="PANTHER" id="PTHR23274">
    <property type="entry name" value="DNA HELICASE-RELATED"/>
    <property type="match status" value="1"/>
</dbReference>
<feature type="region of interest" description="Disordered" evidence="2">
    <location>
        <begin position="47"/>
        <end position="72"/>
    </location>
</feature>
<evidence type="ECO:0000259" key="4">
    <source>
        <dbReference type="Pfam" id="PF13976"/>
    </source>
</evidence>
<dbReference type="EC" id="5.6.2.3" evidence="1"/>
<dbReference type="GO" id="GO:0016787">
    <property type="term" value="F:hydrolase activity"/>
    <property type="evidence" value="ECO:0007669"/>
    <property type="project" value="UniProtKB-KW"/>
</dbReference>
<dbReference type="GO" id="GO:0005524">
    <property type="term" value="F:ATP binding"/>
    <property type="evidence" value="ECO:0007669"/>
    <property type="project" value="UniProtKB-KW"/>
</dbReference>
<dbReference type="GO" id="GO:0006281">
    <property type="term" value="P:DNA repair"/>
    <property type="evidence" value="ECO:0007669"/>
    <property type="project" value="UniProtKB-KW"/>
</dbReference>
<organism evidence="5">
    <name type="scientific">Tanacetum cinerariifolium</name>
    <name type="common">Dalmatian daisy</name>
    <name type="synonym">Chrysanthemum cinerariifolium</name>
    <dbReference type="NCBI Taxonomy" id="118510"/>
    <lineage>
        <taxon>Eukaryota</taxon>
        <taxon>Viridiplantae</taxon>
        <taxon>Streptophyta</taxon>
        <taxon>Embryophyta</taxon>
        <taxon>Tracheophyta</taxon>
        <taxon>Spermatophyta</taxon>
        <taxon>Magnoliopsida</taxon>
        <taxon>eudicotyledons</taxon>
        <taxon>Gunneridae</taxon>
        <taxon>Pentapetalae</taxon>
        <taxon>asterids</taxon>
        <taxon>campanulids</taxon>
        <taxon>Asterales</taxon>
        <taxon>Asteraceae</taxon>
        <taxon>Asteroideae</taxon>
        <taxon>Anthemideae</taxon>
        <taxon>Anthemidinae</taxon>
        <taxon>Tanacetum</taxon>
    </lineage>
</organism>
<dbReference type="GO" id="GO:0000723">
    <property type="term" value="P:telomere maintenance"/>
    <property type="evidence" value="ECO:0007669"/>
    <property type="project" value="InterPro"/>
</dbReference>
<dbReference type="InterPro" id="IPR027417">
    <property type="entry name" value="P-loop_NTPase"/>
</dbReference>
<accession>A0A6L2JM38</accession>
<dbReference type="GO" id="GO:0005657">
    <property type="term" value="C:replication fork"/>
    <property type="evidence" value="ECO:0007669"/>
    <property type="project" value="TreeGrafter"/>
</dbReference>
<feature type="domain" description="GAG-pre-integrase" evidence="4">
    <location>
        <begin position="511"/>
        <end position="583"/>
    </location>
</feature>
<gene>
    <name evidence="5" type="ORF">Tci_009707</name>
</gene>
<feature type="region of interest" description="Disordered" evidence="2">
    <location>
        <begin position="1005"/>
        <end position="1073"/>
    </location>
</feature>
<sequence length="1536" mass="172687">MATNDKESSATGMDNHPLMLEESDFESWRICIERYIRGKPLGKLISKSIKNRPTPHPTITVTKGEGDPKTHLNTLNQTEMGKEIWENVEILMQGSGLTEQQKKETLFDQYERFWANGNESIHDYIIRFHKLINDMKITKMEIIVHHRNTKFVNNLPSYWGKYVNIVKNNKDISTKQFPPTNNQLRTSTKPMTQATIQAGEITIKSVQRRASSNKGKHAATGSQGKVVTCYSCRGQGHVQRNARRRNEQRTHNAPHATATFMSNLLQAGPSIRQGTSNDTDFHLEVQTYDNNFFENMNLQVTQEIHGGEQLDSDVDSVIDDHDNTIPYHQYQLNNEVESVLTDVSLVVLGEISCLKSNFLENRPNCVKEHFRNLELEVEILKSKAESNSNVSSGATVPEKPKVLAPGLYVMAPKFSKKPLTSYKRKGRKLNDISTGSPPNAKTKAVNDHVNVVQIVLWYLDSGCSRHMTGDCSKLINYVEKFIGIEVVFKKYTCYIHNKDKVDLLKGSRTTNLYYISLKDIIEASPVCLVSKASSTKSWLWHRQLNHLNFRTLNKLARKALVRGLPMLKYEKEHLCPACQLGKSKKSSHPLKTVNTNTEVLNTLHMDLCGPIRVENINGKKYILEDVDASMYGVALRIIDPCYRRQVLLVIPNGTRQDIVNACLKQSYLCDHFKVLKLTKNMRLTIGASPKDVCEKRDFAEWILKFRDEELGEANDEEVEIDVPKELLMDAVDDPGKIIIGTHFGKEVIIPSLRITLSDKRLPIKIIRKQYPLSLSFAMTINKSQGQSFSKVGLYLPRPIFTHGQLYTALSKVKSKRGLKVVVCDEEGTMADMNIPVNDAPTEQVPVLDEQWFNHHKDILRDALNITPTNDNNPFVAPPSSDTIIEYVNTLGYSSTLKNVSAMSVNALYQPWRAILSMINMYHTEFVQSIKTFLTDRMNLATASHEKKKTVHLLILSVRFTKLIIHHLKTKHKIHPRSGSPLHYSHDENILNTLRFVGKDGKEIFEEGEATESPKATKVTKPKATKVIKPASDPKPKPTPTQSSKAVPEKKQKLVQETANEPLLGKRSKGGLSLLDVPEKGKEKVIDEQAAQDLLTLQTPKNKITVDQFLFQWRTPMPTEASRPIKSPSLDAKLALTDSEIESDDVVPKLNTRDQDEGQAGPNPGIQDEGQAGPNPSIQDEGQARSNPSDDAESLPQSSHVVHAGPNLEPKLSFTDQFFVEKQQKEEPSKTNAKAKIQSMVSKAVDEIVIDAADWAITSRSAQQQGSKAPSSSKSTALAPQSMAWTTSDIRYESTGLFGNQELSPIDSLIPDDSILNELGKTLHAEERPTTTKPTWTIPSSIVLDVKNNWATLLVSAYENPVENSLLAKIGDMTIFLNWYCQQVNKIVLTLADLEGMAYEVVKAFYLDVIHLQFQMDECHKMLTDQVDWTNPKGDQVRINGSSPTLSISKVKAASYPDFGLELLVPKADFQEHTIAEKDFNNLHPNEFDDLNLLLLQGHLDHLPGSDQRMLSTATKLPDKVEPHQTRMGCYRLRVQA</sequence>
<keyword evidence="1" id="KW-0227">DNA damage</keyword>
<protein>
    <recommendedName>
        <fullName evidence="1">ATP-dependent DNA helicase</fullName>
        <ecNumber evidence="1">5.6.2.3</ecNumber>
    </recommendedName>
</protein>
<comment type="catalytic activity">
    <reaction evidence="1">
        <text>ATP + H2O = ADP + phosphate + H(+)</text>
        <dbReference type="Rhea" id="RHEA:13065"/>
        <dbReference type="ChEBI" id="CHEBI:15377"/>
        <dbReference type="ChEBI" id="CHEBI:15378"/>
        <dbReference type="ChEBI" id="CHEBI:30616"/>
        <dbReference type="ChEBI" id="CHEBI:43474"/>
        <dbReference type="ChEBI" id="CHEBI:456216"/>
        <dbReference type="EC" id="5.6.2.3"/>
    </reaction>
</comment>
<comment type="similarity">
    <text evidence="1">Belongs to the helicase family.</text>
</comment>
<evidence type="ECO:0000256" key="2">
    <source>
        <dbReference type="SAM" id="MobiDB-lite"/>
    </source>
</evidence>
<dbReference type="GO" id="GO:0006260">
    <property type="term" value="P:DNA replication"/>
    <property type="evidence" value="ECO:0007669"/>
    <property type="project" value="TreeGrafter"/>
</dbReference>
<dbReference type="InterPro" id="IPR010285">
    <property type="entry name" value="DNA_helicase_pif1-like_DEAD"/>
</dbReference>
<evidence type="ECO:0000256" key="1">
    <source>
        <dbReference type="RuleBase" id="RU363044"/>
    </source>
</evidence>
<evidence type="ECO:0000259" key="3">
    <source>
        <dbReference type="Pfam" id="PF05970"/>
    </source>
</evidence>
<keyword evidence="1" id="KW-0378">Hydrolase</keyword>
<reference evidence="5" key="1">
    <citation type="journal article" date="2019" name="Sci. Rep.">
        <title>Draft genome of Tanacetum cinerariifolium, the natural source of mosquito coil.</title>
        <authorList>
            <person name="Yamashiro T."/>
            <person name="Shiraishi A."/>
            <person name="Satake H."/>
            <person name="Nakayama K."/>
        </authorList>
    </citation>
    <scope>NUCLEOTIDE SEQUENCE</scope>
</reference>
<proteinExistence type="inferred from homology"/>
<comment type="caution">
    <text evidence="5">The sequence shown here is derived from an EMBL/GenBank/DDBJ whole genome shotgun (WGS) entry which is preliminary data.</text>
</comment>
<dbReference type="Pfam" id="PF14223">
    <property type="entry name" value="Retrotran_gag_2"/>
    <property type="match status" value="1"/>
</dbReference>
<keyword evidence="1" id="KW-0233">DNA recombination</keyword>
<dbReference type="Pfam" id="PF05970">
    <property type="entry name" value="PIF1"/>
    <property type="match status" value="1"/>
</dbReference>
<feature type="compositionally biased region" description="Polar residues" evidence="2">
    <location>
        <begin position="1173"/>
        <end position="1199"/>
    </location>
</feature>
<dbReference type="Pfam" id="PF13976">
    <property type="entry name" value="gag_pre-integrs"/>
    <property type="match status" value="1"/>
</dbReference>
<keyword evidence="1" id="KW-0067">ATP-binding</keyword>
<feature type="region of interest" description="Disordered" evidence="2">
    <location>
        <begin position="1136"/>
        <end position="1207"/>
    </location>
</feature>
<dbReference type="EMBL" id="BKCJ010000965">
    <property type="protein sequence ID" value="GEU37729.1"/>
    <property type="molecule type" value="Genomic_DNA"/>
</dbReference>
<dbReference type="SUPFAM" id="SSF52540">
    <property type="entry name" value="P-loop containing nucleoside triphosphate hydrolases"/>
    <property type="match status" value="1"/>
</dbReference>
<keyword evidence="1 5" id="KW-0347">Helicase</keyword>